<dbReference type="InterPro" id="IPR000719">
    <property type="entry name" value="Prot_kinase_dom"/>
</dbReference>
<reference evidence="21" key="1">
    <citation type="submission" date="2023-07" db="EMBL/GenBank/DDBJ databases">
        <title>A chromosome-level genome assembly of Lolium multiflorum.</title>
        <authorList>
            <person name="Chen Y."/>
            <person name="Copetti D."/>
            <person name="Kolliker R."/>
            <person name="Studer B."/>
        </authorList>
    </citation>
    <scope>NUCLEOTIDE SEQUENCE</scope>
    <source>
        <strain evidence="21">02402/16</strain>
        <tissue evidence="21">Leaf</tissue>
    </source>
</reference>
<dbReference type="FunFam" id="1.10.510.10:FF:000309">
    <property type="entry name" value="Leucine-rich repeat receptor-like protein kinase"/>
    <property type="match status" value="1"/>
</dbReference>
<comment type="catalytic activity">
    <reaction evidence="15">
        <text>L-threonyl-[protein] + ATP = O-phospho-L-threonyl-[protein] + ADP + H(+)</text>
        <dbReference type="Rhea" id="RHEA:46608"/>
        <dbReference type="Rhea" id="RHEA-COMP:11060"/>
        <dbReference type="Rhea" id="RHEA-COMP:11605"/>
        <dbReference type="ChEBI" id="CHEBI:15378"/>
        <dbReference type="ChEBI" id="CHEBI:30013"/>
        <dbReference type="ChEBI" id="CHEBI:30616"/>
        <dbReference type="ChEBI" id="CHEBI:61977"/>
        <dbReference type="ChEBI" id="CHEBI:456216"/>
        <dbReference type="EC" id="2.7.11.1"/>
    </reaction>
</comment>
<comment type="subcellular location">
    <subcellularLocation>
        <location evidence="1">Membrane</location>
    </subcellularLocation>
</comment>
<dbReference type="PROSITE" id="PS50011">
    <property type="entry name" value="PROTEIN_KINASE_DOM"/>
    <property type="match status" value="1"/>
</dbReference>
<dbReference type="PANTHER" id="PTHR48006">
    <property type="entry name" value="LEUCINE-RICH REPEAT-CONTAINING PROTEIN DDB_G0281931-RELATED"/>
    <property type="match status" value="1"/>
</dbReference>
<dbReference type="EC" id="2.7.11.1" evidence="2"/>
<evidence type="ECO:0000313" key="21">
    <source>
        <dbReference type="EMBL" id="KAK1614951.1"/>
    </source>
</evidence>
<evidence type="ECO:0000313" key="22">
    <source>
        <dbReference type="Proteomes" id="UP001231189"/>
    </source>
</evidence>
<feature type="binding site" evidence="17">
    <location>
        <position position="135"/>
    </location>
    <ligand>
        <name>ATP</name>
        <dbReference type="ChEBI" id="CHEBI:30616"/>
    </ligand>
</feature>
<evidence type="ECO:0000256" key="15">
    <source>
        <dbReference type="ARBA" id="ARBA00047899"/>
    </source>
</evidence>
<evidence type="ECO:0000256" key="16">
    <source>
        <dbReference type="ARBA" id="ARBA00048679"/>
    </source>
</evidence>
<evidence type="ECO:0000256" key="8">
    <source>
        <dbReference type="ARBA" id="ARBA00022741"/>
    </source>
</evidence>
<keyword evidence="11 19" id="KW-1133">Transmembrane helix</keyword>
<evidence type="ECO:0000256" key="4">
    <source>
        <dbReference type="ARBA" id="ARBA00022614"/>
    </source>
</evidence>
<gene>
    <name evidence="21" type="ORF">QYE76_020468</name>
</gene>
<keyword evidence="6 19" id="KW-0812">Transmembrane</keyword>
<evidence type="ECO:0000259" key="20">
    <source>
        <dbReference type="PROSITE" id="PS50011"/>
    </source>
</evidence>
<dbReference type="InterPro" id="IPR011009">
    <property type="entry name" value="Kinase-like_dom_sf"/>
</dbReference>
<dbReference type="PROSITE" id="PS00107">
    <property type="entry name" value="PROTEIN_KINASE_ATP"/>
    <property type="match status" value="1"/>
</dbReference>
<keyword evidence="4" id="KW-0433">Leucine-rich repeat</keyword>
<feature type="transmembrane region" description="Helical" evidence="19">
    <location>
        <begin position="24"/>
        <end position="47"/>
    </location>
</feature>
<evidence type="ECO:0000256" key="19">
    <source>
        <dbReference type="SAM" id="Phobius"/>
    </source>
</evidence>
<dbReference type="InterPro" id="IPR017441">
    <property type="entry name" value="Protein_kinase_ATP_BS"/>
</dbReference>
<dbReference type="Pfam" id="PF00069">
    <property type="entry name" value="Pkinase"/>
    <property type="match status" value="1"/>
</dbReference>
<dbReference type="GO" id="GO:0004674">
    <property type="term" value="F:protein serine/threonine kinase activity"/>
    <property type="evidence" value="ECO:0007669"/>
    <property type="project" value="UniProtKB-KW"/>
</dbReference>
<keyword evidence="9" id="KW-0418">Kinase</keyword>
<evidence type="ECO:0000256" key="9">
    <source>
        <dbReference type="ARBA" id="ARBA00022777"/>
    </source>
</evidence>
<evidence type="ECO:0000256" key="3">
    <source>
        <dbReference type="ARBA" id="ARBA00022527"/>
    </source>
</evidence>
<keyword evidence="13" id="KW-0675">Receptor</keyword>
<evidence type="ECO:0000256" key="10">
    <source>
        <dbReference type="ARBA" id="ARBA00022840"/>
    </source>
</evidence>
<evidence type="ECO:0000256" key="2">
    <source>
        <dbReference type="ARBA" id="ARBA00012513"/>
    </source>
</evidence>
<comment type="caution">
    <text evidence="21">The sequence shown here is derived from an EMBL/GenBank/DDBJ whole genome shotgun (WGS) entry which is preliminary data.</text>
</comment>
<dbReference type="GO" id="GO:0016020">
    <property type="term" value="C:membrane"/>
    <property type="evidence" value="ECO:0007669"/>
    <property type="project" value="UniProtKB-SubCell"/>
</dbReference>
<keyword evidence="5" id="KW-0808">Transferase</keyword>
<proteinExistence type="inferred from homology"/>
<evidence type="ECO:0000256" key="7">
    <source>
        <dbReference type="ARBA" id="ARBA00022737"/>
    </source>
</evidence>
<keyword evidence="12 19" id="KW-0472">Membrane</keyword>
<evidence type="ECO:0000256" key="11">
    <source>
        <dbReference type="ARBA" id="ARBA00022989"/>
    </source>
</evidence>
<dbReference type="PROSITE" id="PS00108">
    <property type="entry name" value="PROTEIN_KINASE_ST"/>
    <property type="match status" value="1"/>
</dbReference>
<dbReference type="PANTHER" id="PTHR48006:SF47">
    <property type="entry name" value="PHYTOSULFOKINE RECEPTOR 2-LIKE"/>
    <property type="match status" value="1"/>
</dbReference>
<name>A0AAD8R6G5_LOLMU</name>
<dbReference type="Gene3D" id="3.30.200.20">
    <property type="entry name" value="Phosphorylase Kinase, domain 1"/>
    <property type="match status" value="1"/>
</dbReference>
<dbReference type="EMBL" id="JAUUTY010000006">
    <property type="protein sequence ID" value="KAK1614951.1"/>
    <property type="molecule type" value="Genomic_DNA"/>
</dbReference>
<evidence type="ECO:0000256" key="6">
    <source>
        <dbReference type="ARBA" id="ARBA00022692"/>
    </source>
</evidence>
<comment type="catalytic activity">
    <reaction evidence="16">
        <text>L-seryl-[protein] + ATP = O-phospho-L-seryl-[protein] + ADP + H(+)</text>
        <dbReference type="Rhea" id="RHEA:17989"/>
        <dbReference type="Rhea" id="RHEA-COMP:9863"/>
        <dbReference type="Rhea" id="RHEA-COMP:11604"/>
        <dbReference type="ChEBI" id="CHEBI:15378"/>
        <dbReference type="ChEBI" id="CHEBI:29999"/>
        <dbReference type="ChEBI" id="CHEBI:30616"/>
        <dbReference type="ChEBI" id="CHEBI:83421"/>
        <dbReference type="ChEBI" id="CHEBI:456216"/>
        <dbReference type="EC" id="2.7.11.1"/>
    </reaction>
</comment>
<keyword evidence="22" id="KW-1185">Reference proteome</keyword>
<evidence type="ECO:0000256" key="1">
    <source>
        <dbReference type="ARBA" id="ARBA00004370"/>
    </source>
</evidence>
<dbReference type="Proteomes" id="UP001231189">
    <property type="component" value="Unassembled WGS sequence"/>
</dbReference>
<evidence type="ECO:0000256" key="13">
    <source>
        <dbReference type="ARBA" id="ARBA00023170"/>
    </source>
</evidence>
<comment type="similarity">
    <text evidence="18">Belongs to the protein kinase superfamily.</text>
</comment>
<protein>
    <recommendedName>
        <fullName evidence="2">non-specific serine/threonine protein kinase</fullName>
        <ecNumber evidence="2">2.7.11.1</ecNumber>
    </recommendedName>
</protein>
<keyword evidence="3 18" id="KW-0723">Serine/threonine-protein kinase</keyword>
<keyword evidence="14" id="KW-0325">Glycoprotein</keyword>
<keyword evidence="7" id="KW-0677">Repeat</keyword>
<feature type="domain" description="Protein kinase" evidence="20">
    <location>
        <begin position="106"/>
        <end position="379"/>
    </location>
</feature>
<dbReference type="SUPFAM" id="SSF56112">
    <property type="entry name" value="Protein kinase-like (PK-like)"/>
    <property type="match status" value="1"/>
</dbReference>
<evidence type="ECO:0000256" key="18">
    <source>
        <dbReference type="RuleBase" id="RU000304"/>
    </source>
</evidence>
<keyword evidence="10 17" id="KW-0067">ATP-binding</keyword>
<dbReference type="Gene3D" id="1.10.510.10">
    <property type="entry name" value="Transferase(Phosphotransferase) domain 1"/>
    <property type="match status" value="1"/>
</dbReference>
<evidence type="ECO:0000256" key="14">
    <source>
        <dbReference type="ARBA" id="ARBA00023180"/>
    </source>
</evidence>
<dbReference type="SMART" id="SM00220">
    <property type="entry name" value="S_TKc"/>
    <property type="match status" value="1"/>
</dbReference>
<keyword evidence="8 17" id="KW-0547">Nucleotide-binding</keyword>
<dbReference type="AlphaFoldDB" id="A0AAD8R6G5"/>
<evidence type="ECO:0000256" key="5">
    <source>
        <dbReference type="ARBA" id="ARBA00022679"/>
    </source>
</evidence>
<dbReference type="InterPro" id="IPR051824">
    <property type="entry name" value="LRR_Rcpt-Like_S/T_Kinase"/>
</dbReference>
<dbReference type="InterPro" id="IPR008271">
    <property type="entry name" value="Ser/Thr_kinase_AS"/>
</dbReference>
<dbReference type="GO" id="GO:0005524">
    <property type="term" value="F:ATP binding"/>
    <property type="evidence" value="ECO:0007669"/>
    <property type="project" value="UniProtKB-UniRule"/>
</dbReference>
<accession>A0AAD8R6G5</accession>
<evidence type="ECO:0000256" key="12">
    <source>
        <dbReference type="ARBA" id="ARBA00023136"/>
    </source>
</evidence>
<evidence type="ECO:0000256" key="17">
    <source>
        <dbReference type="PROSITE-ProRule" id="PRU10141"/>
    </source>
</evidence>
<sequence>MITHKCGSASVPPSYTKQRDKKDLFAIAFGVFVEGIAALLLLGRLIVSIRTKGTTTKDRMDNNQDAESLSFYSSSEEILLVMRVPQTNGEENELKFADILKATNNFDKANIIGCGGYGLVYKAELNNGSKLAIKKLNGEMCLMEREFSAEVDALSMTQHENILPLWGYCIQGNSRLLLYSYMENGSLDDQLHNRDDDPSSFLDWPMRLKIAQGASLGLSYIHDDCKPHIVHRDIKSSNILLDKEFKAYIADFGLARLLLPNQTHVTTELVGTMGYIPPEYGQAWVATLRGDIYSFGVVLLELLTGRRPVPVLSTSEELVPWVLQMSSEGIQIEVLDPTLRGTGYEEQMLKVLQTACKCVHHDQFRRPAIMEIVSCLASVDAEQQM</sequence>
<dbReference type="CDD" id="cd14066">
    <property type="entry name" value="STKc_IRAK"/>
    <property type="match status" value="1"/>
</dbReference>
<dbReference type="FunFam" id="3.30.200.20:FF:000394">
    <property type="entry name" value="Leucine-rich repeat receptor-like protein kinase"/>
    <property type="match status" value="1"/>
</dbReference>
<organism evidence="21 22">
    <name type="scientific">Lolium multiflorum</name>
    <name type="common">Italian ryegrass</name>
    <name type="synonym">Lolium perenne subsp. multiflorum</name>
    <dbReference type="NCBI Taxonomy" id="4521"/>
    <lineage>
        <taxon>Eukaryota</taxon>
        <taxon>Viridiplantae</taxon>
        <taxon>Streptophyta</taxon>
        <taxon>Embryophyta</taxon>
        <taxon>Tracheophyta</taxon>
        <taxon>Spermatophyta</taxon>
        <taxon>Magnoliopsida</taxon>
        <taxon>Liliopsida</taxon>
        <taxon>Poales</taxon>
        <taxon>Poaceae</taxon>
        <taxon>BOP clade</taxon>
        <taxon>Pooideae</taxon>
        <taxon>Poodae</taxon>
        <taxon>Poeae</taxon>
        <taxon>Poeae Chloroplast Group 2 (Poeae type)</taxon>
        <taxon>Loliodinae</taxon>
        <taxon>Loliinae</taxon>
        <taxon>Lolium</taxon>
    </lineage>
</organism>